<evidence type="ECO:0000313" key="2">
    <source>
        <dbReference type="Proteomes" id="UP000246077"/>
    </source>
</evidence>
<dbReference type="RefSeq" id="WP_109923315.1">
    <property type="nucleotide sequence ID" value="NZ_QGLF01000008.1"/>
</dbReference>
<dbReference type="Proteomes" id="UP000246077">
    <property type="component" value="Unassembled WGS sequence"/>
</dbReference>
<accession>A0A317DSY0</accession>
<protein>
    <submittedName>
        <fullName evidence="1">Uncharacterized protein</fullName>
    </submittedName>
</protein>
<dbReference type="AlphaFoldDB" id="A0A317DSY0"/>
<reference evidence="2" key="1">
    <citation type="submission" date="2018-05" db="EMBL/GenBank/DDBJ databases">
        <title>Zavarzinia sp. HR-AS.</title>
        <authorList>
            <person name="Lee Y."/>
            <person name="Jeon C.O."/>
        </authorList>
    </citation>
    <scope>NUCLEOTIDE SEQUENCE [LARGE SCALE GENOMIC DNA]</scope>
    <source>
        <strain evidence="2">DSM 1231</strain>
    </source>
</reference>
<evidence type="ECO:0000313" key="1">
    <source>
        <dbReference type="EMBL" id="PWR17787.1"/>
    </source>
</evidence>
<name>A0A317DSY0_9PROT</name>
<organism evidence="1 2">
    <name type="scientific">Zavarzinia compransoris</name>
    <dbReference type="NCBI Taxonomy" id="1264899"/>
    <lineage>
        <taxon>Bacteria</taxon>
        <taxon>Pseudomonadati</taxon>
        <taxon>Pseudomonadota</taxon>
        <taxon>Alphaproteobacteria</taxon>
        <taxon>Rhodospirillales</taxon>
        <taxon>Zavarziniaceae</taxon>
        <taxon>Zavarzinia</taxon>
    </lineage>
</organism>
<dbReference type="EMBL" id="QGLF01000008">
    <property type="protein sequence ID" value="PWR17787.1"/>
    <property type="molecule type" value="Genomic_DNA"/>
</dbReference>
<gene>
    <name evidence="1" type="ORF">DKG75_21830</name>
</gene>
<sequence length="62" mass="7095">MSDTQMIYFAGKPAGLAVSMPRGWLFYASTATLDRIDRRTFETLPDLRAAIRHAWRPARRLA</sequence>
<proteinExistence type="predicted"/>
<comment type="caution">
    <text evidence="1">The sequence shown here is derived from an EMBL/GenBank/DDBJ whole genome shotgun (WGS) entry which is preliminary data.</text>
</comment>
<keyword evidence="2" id="KW-1185">Reference proteome</keyword>